<dbReference type="Pfam" id="PF16548">
    <property type="entry name" value="FlgT_N"/>
    <property type="match status" value="1"/>
</dbReference>
<evidence type="ECO:0000259" key="2">
    <source>
        <dbReference type="Pfam" id="PF16539"/>
    </source>
</evidence>
<keyword evidence="1" id="KW-0732">Signal</keyword>
<comment type="caution">
    <text evidence="4">The sequence shown here is derived from an EMBL/GenBank/DDBJ whole genome shotgun (WGS) entry which is preliminary data.</text>
</comment>
<dbReference type="OrthoDB" id="8778507at2"/>
<feature type="signal peptide" evidence="1">
    <location>
        <begin position="1"/>
        <end position="22"/>
    </location>
</feature>
<dbReference type="GeneID" id="78253786"/>
<dbReference type="RefSeq" id="WP_044055808.1">
    <property type="nucleotide sequence ID" value="NZ_CAJXAX010000012.1"/>
</dbReference>
<evidence type="ECO:0000259" key="3">
    <source>
        <dbReference type="Pfam" id="PF16548"/>
    </source>
</evidence>
<sequence>MASLFRCTLRLLLVLACCPFAAYGEWVQGEASLNFTGADLASVRATVIKNAIADASYKSGSVIAAEDVLIDGLVLSSKAELSTAGRIQRVEILSETVKDNVLTVVVNVNLTPLFDCKPQRFQKRLLVTHFALLDPRQAATGALYNLGTHITQRFAQQFKGSPEFPDVIQIAESLTQPNMWAADALSGADLQTKATYLRDTYGQQFALFGYIRDISLFEQVSESDALFSSDEVALRRNFTLQVFVLDTFRQRVIFDESYHSEADWPYDSHYRVDTSNSLFWRSDFGRMVLNTVNAAVSDVSSAIACEPTFARIVNIYNQQYVVDMGASHGITTQDSFQLYKQQSLPVLMAPTKSVMLPVEEGRLSVTHIGDEVSIISNEGIEGALQLFDIVAPIARKSAQ</sequence>
<dbReference type="Proteomes" id="UP000264779">
    <property type="component" value="Unassembled WGS sequence"/>
</dbReference>
<dbReference type="Gene3D" id="2.40.10.410">
    <property type="entry name" value="FlgT, C-terminal domain"/>
    <property type="match status" value="1"/>
</dbReference>
<dbReference type="InterPro" id="IPR038180">
    <property type="entry name" value="FlgT_N_sf"/>
</dbReference>
<feature type="domain" description="Flagellar assembly protein T middle" evidence="2">
    <location>
        <begin position="115"/>
        <end position="273"/>
    </location>
</feature>
<dbReference type="InterPro" id="IPR038165">
    <property type="entry name" value="FlgT_C_sf"/>
</dbReference>
<reference evidence="4 5" key="1">
    <citation type="journal article" date="2018" name="Nat. Biotechnol.">
        <title>A standardized bacterial taxonomy based on genome phylogeny substantially revises the tree of life.</title>
        <authorList>
            <person name="Parks D.H."/>
            <person name="Chuvochina M."/>
            <person name="Waite D.W."/>
            <person name="Rinke C."/>
            <person name="Skarshewski A."/>
            <person name="Chaumeil P.A."/>
            <person name="Hugenholtz P."/>
        </authorList>
    </citation>
    <scope>NUCLEOTIDE SEQUENCE [LARGE SCALE GENOMIC DNA]</scope>
    <source>
        <strain evidence="4">UBA11621</strain>
    </source>
</reference>
<dbReference type="InterPro" id="IPR032370">
    <property type="entry name" value="FlgT_N"/>
</dbReference>
<accession>A0A358DVB6</accession>
<dbReference type="EMBL" id="DONK01000043">
    <property type="protein sequence ID" value="HBU50158.1"/>
    <property type="molecule type" value="Genomic_DNA"/>
</dbReference>
<evidence type="ECO:0000313" key="4">
    <source>
        <dbReference type="EMBL" id="HBU50158.1"/>
    </source>
</evidence>
<feature type="domain" description="Flagellar assembly protein T N-terminal" evidence="3">
    <location>
        <begin position="27"/>
        <end position="112"/>
    </location>
</feature>
<evidence type="ECO:0008006" key="6">
    <source>
        <dbReference type="Google" id="ProtNLM"/>
    </source>
</evidence>
<gene>
    <name evidence="4" type="ORF">DEB45_02760</name>
</gene>
<dbReference type="AlphaFoldDB" id="A0A358DVB6"/>
<name>A0A358DVB6_9ALTE</name>
<evidence type="ECO:0000256" key="1">
    <source>
        <dbReference type="SAM" id="SignalP"/>
    </source>
</evidence>
<dbReference type="Gene3D" id="3.30.1660.40">
    <property type="entry name" value="FlgT, N-terminal domain"/>
    <property type="match status" value="1"/>
</dbReference>
<dbReference type="Pfam" id="PF16539">
    <property type="entry name" value="FlgT_M"/>
    <property type="match status" value="1"/>
</dbReference>
<evidence type="ECO:0000313" key="5">
    <source>
        <dbReference type="Proteomes" id="UP000264779"/>
    </source>
</evidence>
<proteinExistence type="predicted"/>
<organism evidence="4 5">
    <name type="scientific">Alteromonas australica</name>
    <dbReference type="NCBI Taxonomy" id="589873"/>
    <lineage>
        <taxon>Bacteria</taxon>
        <taxon>Pseudomonadati</taxon>
        <taxon>Pseudomonadota</taxon>
        <taxon>Gammaproteobacteria</taxon>
        <taxon>Alteromonadales</taxon>
        <taxon>Alteromonadaceae</taxon>
        <taxon>Alteromonas/Salinimonas group</taxon>
        <taxon>Alteromonas</taxon>
    </lineage>
</organism>
<dbReference type="InterPro" id="IPR032386">
    <property type="entry name" value="FlgT_M"/>
</dbReference>
<feature type="chain" id="PRO_5016728020" description="Flagellar biosynthesis protein FlgT" evidence="1">
    <location>
        <begin position="23"/>
        <end position="399"/>
    </location>
</feature>
<dbReference type="Gene3D" id="3.40.50.10610">
    <property type="entry name" value="ABC-type transport auxiliary lipoprotein component"/>
    <property type="match status" value="1"/>
</dbReference>
<protein>
    <recommendedName>
        <fullName evidence="6">Flagellar biosynthesis protein FlgT</fullName>
    </recommendedName>
</protein>